<gene>
    <name evidence="2" type="ORF">GCM10009839_80310</name>
</gene>
<protein>
    <submittedName>
        <fullName evidence="2">Uncharacterized protein</fullName>
    </submittedName>
</protein>
<accession>A0ABN2VC04</accession>
<name>A0ABN2VC04_9ACTN</name>
<keyword evidence="3" id="KW-1185">Reference proteome</keyword>
<evidence type="ECO:0000313" key="2">
    <source>
        <dbReference type="EMBL" id="GAA2058444.1"/>
    </source>
</evidence>
<reference evidence="2 3" key="1">
    <citation type="journal article" date="2019" name="Int. J. Syst. Evol. Microbiol.">
        <title>The Global Catalogue of Microorganisms (GCM) 10K type strain sequencing project: providing services to taxonomists for standard genome sequencing and annotation.</title>
        <authorList>
            <consortium name="The Broad Institute Genomics Platform"/>
            <consortium name="The Broad Institute Genome Sequencing Center for Infectious Disease"/>
            <person name="Wu L."/>
            <person name="Ma J."/>
        </authorList>
    </citation>
    <scope>NUCLEOTIDE SEQUENCE [LARGE SCALE GENOMIC DNA]</scope>
    <source>
        <strain evidence="2 3">JCM 16014</strain>
    </source>
</reference>
<dbReference type="EMBL" id="BAAAQN010000071">
    <property type="protein sequence ID" value="GAA2058444.1"/>
    <property type="molecule type" value="Genomic_DNA"/>
</dbReference>
<evidence type="ECO:0000313" key="3">
    <source>
        <dbReference type="Proteomes" id="UP001500751"/>
    </source>
</evidence>
<feature type="region of interest" description="Disordered" evidence="1">
    <location>
        <begin position="99"/>
        <end position="119"/>
    </location>
</feature>
<feature type="region of interest" description="Disordered" evidence="1">
    <location>
        <begin position="1"/>
        <end position="53"/>
    </location>
</feature>
<proteinExistence type="predicted"/>
<sequence>MLSIKLLTPDTPASRPSLSATGVAAAPVPNPPALATEQPASAPPPVRPAKAEPIGPSPAVAAAVPSVLARPAGVVAAPSPLEGISPDVVPDADPSVVAVARSRPPPAGRGLETGSGPVF</sequence>
<comment type="caution">
    <text evidence="2">The sequence shown here is derived from an EMBL/GenBank/DDBJ whole genome shotgun (WGS) entry which is preliminary data.</text>
</comment>
<dbReference type="Proteomes" id="UP001500751">
    <property type="component" value="Unassembled WGS sequence"/>
</dbReference>
<evidence type="ECO:0000256" key="1">
    <source>
        <dbReference type="SAM" id="MobiDB-lite"/>
    </source>
</evidence>
<organism evidence="2 3">
    <name type="scientific">Catenulispora yoronensis</name>
    <dbReference type="NCBI Taxonomy" id="450799"/>
    <lineage>
        <taxon>Bacteria</taxon>
        <taxon>Bacillati</taxon>
        <taxon>Actinomycetota</taxon>
        <taxon>Actinomycetes</taxon>
        <taxon>Catenulisporales</taxon>
        <taxon>Catenulisporaceae</taxon>
        <taxon>Catenulispora</taxon>
    </lineage>
</organism>